<name>A0A426ZKL5_ENSVE</name>
<protein>
    <submittedName>
        <fullName evidence="1">Uncharacterized protein</fullName>
    </submittedName>
</protein>
<evidence type="ECO:0000313" key="1">
    <source>
        <dbReference type="EMBL" id="RRT64485.1"/>
    </source>
</evidence>
<evidence type="ECO:0000313" key="2">
    <source>
        <dbReference type="Proteomes" id="UP000287651"/>
    </source>
</evidence>
<accession>A0A426ZKL5</accession>
<organism evidence="1 2">
    <name type="scientific">Ensete ventricosum</name>
    <name type="common">Abyssinian banana</name>
    <name type="synonym">Musa ensete</name>
    <dbReference type="NCBI Taxonomy" id="4639"/>
    <lineage>
        <taxon>Eukaryota</taxon>
        <taxon>Viridiplantae</taxon>
        <taxon>Streptophyta</taxon>
        <taxon>Embryophyta</taxon>
        <taxon>Tracheophyta</taxon>
        <taxon>Spermatophyta</taxon>
        <taxon>Magnoliopsida</taxon>
        <taxon>Liliopsida</taxon>
        <taxon>Zingiberales</taxon>
        <taxon>Musaceae</taxon>
        <taxon>Ensete</taxon>
    </lineage>
</organism>
<dbReference type="Proteomes" id="UP000287651">
    <property type="component" value="Unassembled WGS sequence"/>
</dbReference>
<dbReference type="EMBL" id="AMZH03006173">
    <property type="protein sequence ID" value="RRT64485.1"/>
    <property type="molecule type" value="Genomic_DNA"/>
</dbReference>
<sequence>MHRVDAVRNSSGVCRQLTEGIGSLLGWRKRVRSKKIETRQKIIRGSRKTYRERCSGISLKFARRFAERIGKLAGNMSGDCWKKSIDLTTRMSEAAELVGGLVFTQRRSVVDAGVPQEGGLRNRRRPLAPNH</sequence>
<comment type="caution">
    <text evidence="1">The sequence shown here is derived from an EMBL/GenBank/DDBJ whole genome shotgun (WGS) entry which is preliminary data.</text>
</comment>
<reference evidence="1 2" key="1">
    <citation type="journal article" date="2014" name="Agronomy (Basel)">
        <title>A Draft Genome Sequence for Ensete ventricosum, the Drought-Tolerant Tree Against Hunger.</title>
        <authorList>
            <person name="Harrison J."/>
            <person name="Moore K.A."/>
            <person name="Paszkiewicz K."/>
            <person name="Jones T."/>
            <person name="Grant M."/>
            <person name="Ambacheew D."/>
            <person name="Muzemil S."/>
            <person name="Studholme D.J."/>
        </authorList>
    </citation>
    <scope>NUCLEOTIDE SEQUENCE [LARGE SCALE GENOMIC DNA]</scope>
</reference>
<proteinExistence type="predicted"/>
<gene>
    <name evidence="1" type="ORF">B296_00010378</name>
</gene>
<dbReference type="AlphaFoldDB" id="A0A426ZKL5"/>